<keyword evidence="7" id="KW-0597">Phosphoprotein</keyword>
<evidence type="ECO:0000259" key="12">
    <source>
        <dbReference type="PROSITE" id="PS50195"/>
    </source>
</evidence>
<keyword evidence="8" id="KW-0653">Protein transport</keyword>
<dbReference type="Gene3D" id="1.20.1270.60">
    <property type="entry name" value="Arfaptin homology (AH) domain/BAR domain"/>
    <property type="match status" value="1"/>
</dbReference>
<feature type="coiled-coil region" evidence="11">
    <location>
        <begin position="235"/>
        <end position="262"/>
    </location>
</feature>
<evidence type="ECO:0000313" key="13">
    <source>
        <dbReference type="Proteomes" id="UP000887581"/>
    </source>
</evidence>
<comment type="similarity">
    <text evidence="4">Belongs to the sorting nexin family.</text>
</comment>
<evidence type="ECO:0000256" key="8">
    <source>
        <dbReference type="ARBA" id="ARBA00022927"/>
    </source>
</evidence>
<accession>A0A915PQU4</accession>
<name>A0A915PQU4_9BILA</name>
<dbReference type="GO" id="GO:0015031">
    <property type="term" value="P:protein transport"/>
    <property type="evidence" value="ECO:0007669"/>
    <property type="project" value="UniProtKB-KW"/>
</dbReference>
<organism evidence="13 14">
    <name type="scientific">Setaria digitata</name>
    <dbReference type="NCBI Taxonomy" id="48799"/>
    <lineage>
        <taxon>Eukaryota</taxon>
        <taxon>Metazoa</taxon>
        <taxon>Ecdysozoa</taxon>
        <taxon>Nematoda</taxon>
        <taxon>Chromadorea</taxon>
        <taxon>Rhabditida</taxon>
        <taxon>Spirurina</taxon>
        <taxon>Spiruromorpha</taxon>
        <taxon>Filarioidea</taxon>
        <taxon>Setariidae</taxon>
        <taxon>Setaria</taxon>
    </lineage>
</organism>
<evidence type="ECO:0000256" key="2">
    <source>
        <dbReference type="ARBA" id="ARBA00004496"/>
    </source>
</evidence>
<keyword evidence="9" id="KW-0333">Golgi apparatus</keyword>
<dbReference type="PROSITE" id="PS50195">
    <property type="entry name" value="PX"/>
    <property type="match status" value="1"/>
</dbReference>
<dbReference type="FunFam" id="1.20.1270.60:FF:000022">
    <property type="entry name" value="Sorting nexin 3 protein"/>
    <property type="match status" value="1"/>
</dbReference>
<dbReference type="Pfam" id="PF09325">
    <property type="entry name" value="Vps5"/>
    <property type="match status" value="1"/>
</dbReference>
<keyword evidence="11" id="KW-0175">Coiled coil</keyword>
<dbReference type="AlphaFoldDB" id="A0A915PQU4"/>
<evidence type="ECO:0000256" key="7">
    <source>
        <dbReference type="ARBA" id="ARBA00022553"/>
    </source>
</evidence>
<dbReference type="InterPro" id="IPR036871">
    <property type="entry name" value="PX_dom_sf"/>
</dbReference>
<evidence type="ECO:0000256" key="9">
    <source>
        <dbReference type="ARBA" id="ARBA00023034"/>
    </source>
</evidence>
<dbReference type="GO" id="GO:0034498">
    <property type="term" value="P:early endosome to Golgi transport"/>
    <property type="evidence" value="ECO:0007669"/>
    <property type="project" value="TreeGrafter"/>
</dbReference>
<dbReference type="Gene3D" id="3.30.1520.10">
    <property type="entry name" value="Phox-like domain"/>
    <property type="match status" value="1"/>
</dbReference>
<dbReference type="GO" id="GO:0010008">
    <property type="term" value="C:endosome membrane"/>
    <property type="evidence" value="ECO:0007669"/>
    <property type="project" value="TreeGrafter"/>
</dbReference>
<feature type="coiled-coil region" evidence="11">
    <location>
        <begin position="372"/>
        <end position="432"/>
    </location>
</feature>
<feature type="domain" description="PX" evidence="12">
    <location>
        <begin position="65"/>
        <end position="197"/>
    </location>
</feature>
<dbReference type="InterPro" id="IPR027267">
    <property type="entry name" value="AH/BAR_dom_sf"/>
</dbReference>
<dbReference type="GO" id="GO:0005829">
    <property type="term" value="C:cytosol"/>
    <property type="evidence" value="ECO:0007669"/>
    <property type="project" value="GOC"/>
</dbReference>
<reference evidence="14" key="1">
    <citation type="submission" date="2022-11" db="UniProtKB">
        <authorList>
            <consortium name="WormBaseParasite"/>
        </authorList>
    </citation>
    <scope>IDENTIFICATION</scope>
</reference>
<comment type="subcellular location">
    <subcellularLocation>
        <location evidence="2">Cytoplasm</location>
    </subcellularLocation>
    <subcellularLocation>
        <location evidence="3">Golgi apparatus</location>
    </subcellularLocation>
    <subcellularLocation>
        <location evidence="1">Membrane</location>
        <topology evidence="1">Peripheral membrane protein</topology>
        <orientation evidence="1">Cytoplasmic side</orientation>
    </subcellularLocation>
</comment>
<keyword evidence="13" id="KW-1185">Reference proteome</keyword>
<dbReference type="GO" id="GO:0098796">
    <property type="term" value="C:membrane protein complex"/>
    <property type="evidence" value="ECO:0007669"/>
    <property type="project" value="UniProtKB-ARBA"/>
</dbReference>
<evidence type="ECO:0000256" key="4">
    <source>
        <dbReference type="ARBA" id="ARBA00010883"/>
    </source>
</evidence>
<evidence type="ECO:0000256" key="10">
    <source>
        <dbReference type="ARBA" id="ARBA00023136"/>
    </source>
</evidence>
<proteinExistence type="inferred from homology"/>
<evidence type="ECO:0000256" key="3">
    <source>
        <dbReference type="ARBA" id="ARBA00004555"/>
    </source>
</evidence>
<keyword evidence="5" id="KW-0813">Transport</keyword>
<evidence type="ECO:0000256" key="6">
    <source>
        <dbReference type="ARBA" id="ARBA00022490"/>
    </source>
</evidence>
<keyword evidence="6" id="KW-0963">Cytoplasm</keyword>
<evidence type="ECO:0000313" key="14">
    <source>
        <dbReference type="WBParaSite" id="sdigi.contig24.g2014.t1"/>
    </source>
</evidence>
<dbReference type="WBParaSite" id="sdigi.contig24.g2014.t1">
    <property type="protein sequence ID" value="sdigi.contig24.g2014.t1"/>
    <property type="gene ID" value="sdigi.contig24.g2014"/>
</dbReference>
<dbReference type="PANTHER" id="PTHR10555:SF170">
    <property type="entry name" value="FI18122P1"/>
    <property type="match status" value="1"/>
</dbReference>
<dbReference type="GO" id="GO:0005794">
    <property type="term" value="C:Golgi apparatus"/>
    <property type="evidence" value="ECO:0007669"/>
    <property type="project" value="UniProtKB-SubCell"/>
</dbReference>
<dbReference type="SUPFAM" id="SSF64268">
    <property type="entry name" value="PX domain"/>
    <property type="match status" value="1"/>
</dbReference>
<sequence length="450" mass="51878">MIAGDDTLNDSEYMTSLKDTDGMTAVDLHLDDDLPEPSVPAKLSFANNPDLNILSTPSSYYSKLQKIEIVIKQFEKKGEGMGAYIVYKVVTITQNMQGYLDREYVVWRRFSDFLGLHEKLMDKYFYKGYLVPAAPEKSIAALTKTKMNSSADDNTNNEFAERRARGLQRFCRRIARHPKLVFDCDFRDFLTMTTSLPKANSTVALSSAGVKRIFKSVGDVFSRMAFHMDENDRWFEAAQQQMEDIEQNLSKLLRAVESLSSYRLELISGTDSFSKALSMLASCEENTSLARCLSHLTETYENIDQLHGMQSDKDCSLLAEGVSEQLQAIYTLKELFFERVKIWQNWQTAQQNLTRKREMKARYELSGRIDKANQTIEELNSAEKAVDEVEKEFSEVSKVIRGEYEMFLVERKNDINNMFKQYLQELLETEKQLLRCWETFAPETQSIEMS</sequence>
<dbReference type="Pfam" id="PF00787">
    <property type="entry name" value="PX"/>
    <property type="match status" value="1"/>
</dbReference>
<dbReference type="InterPro" id="IPR001683">
    <property type="entry name" value="PX_dom"/>
</dbReference>
<dbReference type="CDD" id="cd07623">
    <property type="entry name" value="BAR_SNX1_2"/>
    <property type="match status" value="1"/>
</dbReference>
<dbReference type="InterPro" id="IPR015404">
    <property type="entry name" value="Vps5_C"/>
</dbReference>
<protein>
    <submittedName>
        <fullName evidence="14">PX domain-containing protein</fullName>
    </submittedName>
</protein>
<evidence type="ECO:0000256" key="5">
    <source>
        <dbReference type="ARBA" id="ARBA00022448"/>
    </source>
</evidence>
<dbReference type="PANTHER" id="PTHR10555">
    <property type="entry name" value="SORTING NEXIN"/>
    <property type="match status" value="1"/>
</dbReference>
<keyword evidence="10" id="KW-0472">Membrane</keyword>
<evidence type="ECO:0000256" key="1">
    <source>
        <dbReference type="ARBA" id="ARBA00004287"/>
    </source>
</evidence>
<evidence type="ECO:0000256" key="11">
    <source>
        <dbReference type="SAM" id="Coils"/>
    </source>
</evidence>
<dbReference type="GO" id="GO:0035091">
    <property type="term" value="F:phosphatidylinositol binding"/>
    <property type="evidence" value="ECO:0007669"/>
    <property type="project" value="InterPro"/>
</dbReference>
<dbReference type="SMART" id="SM00312">
    <property type="entry name" value="PX"/>
    <property type="match status" value="1"/>
</dbReference>
<dbReference type="Proteomes" id="UP000887581">
    <property type="component" value="Unplaced"/>
</dbReference>